<dbReference type="GO" id="GO:0005975">
    <property type="term" value="P:carbohydrate metabolic process"/>
    <property type="evidence" value="ECO:0007669"/>
    <property type="project" value="InterPro"/>
</dbReference>
<dbReference type="EMBL" id="AP012032">
    <property type="protein sequence ID" value="BAK11275.1"/>
    <property type="molecule type" value="Genomic_DNA"/>
</dbReference>
<dbReference type="GO" id="GO:0009025">
    <property type="term" value="F:tagatose-bisphosphate aldolase activity"/>
    <property type="evidence" value="ECO:0007669"/>
    <property type="project" value="TreeGrafter"/>
</dbReference>
<dbReference type="SUPFAM" id="SSF51569">
    <property type="entry name" value="Aldolase"/>
    <property type="match status" value="1"/>
</dbReference>
<dbReference type="PANTHER" id="PTHR30304:SF0">
    <property type="entry name" value="D-TAGATOSE-1,6-BISPHOSPHATE ALDOLASE SUBUNIT GATY-RELATED"/>
    <property type="match status" value="1"/>
</dbReference>
<dbReference type="KEGG" id="paj:PAJ_1195"/>
<feature type="binding site" evidence="2">
    <location>
        <begin position="267"/>
        <end position="270"/>
    </location>
    <ligand>
        <name>dihydroxyacetone phosphate</name>
        <dbReference type="ChEBI" id="CHEBI:57642"/>
    </ligand>
</feature>
<dbReference type="Pfam" id="PF01116">
    <property type="entry name" value="F_bP_aldolase"/>
    <property type="match status" value="1"/>
</dbReference>
<protein>
    <submittedName>
        <fullName evidence="4">Probable fructose-bisphosphate aldolase 1 FbaA</fullName>
    </submittedName>
</protein>
<name>A0A0H3L065_PANAA</name>
<feature type="binding site" evidence="2">
    <location>
        <begin position="246"/>
        <end position="248"/>
    </location>
    <ligand>
        <name>dihydroxyacetone phosphate</name>
        <dbReference type="ChEBI" id="CHEBI:57642"/>
    </ligand>
</feature>
<reference evidence="5" key="1">
    <citation type="journal article" date="2012" name="Appl. Microbiol. Biotechnol.">
        <title>The complete genome sequence of Pantoea ananatis AJ13355, an organism with great biotechnological potential.</title>
        <authorList>
            <person name="Hara Y."/>
            <person name="Kadotani N."/>
            <person name="Izui H."/>
            <person name="Katashkina J.I."/>
            <person name="Kuvaeva T.M."/>
            <person name="Andreeva I.G."/>
            <person name="Golubeva L.I."/>
            <person name="Malko D.B."/>
            <person name="Makeev V.J."/>
            <person name="Mashko S.V."/>
            <person name="Kozlov Y.I."/>
        </authorList>
    </citation>
    <scope>NUCLEOTIDE SEQUENCE [LARGE SCALE GENOMIC DNA]</scope>
    <source>
        <strain evidence="5">AJ13355</strain>
    </source>
</reference>
<keyword evidence="3" id="KW-0479">Metal-binding</keyword>
<dbReference type="PIRSF" id="PIRSF001359">
    <property type="entry name" value="F_bP_aldolase_II"/>
    <property type="match status" value="1"/>
</dbReference>
<evidence type="ECO:0000256" key="1">
    <source>
        <dbReference type="PIRSR" id="PIRSR001359-1"/>
    </source>
</evidence>
<evidence type="ECO:0000313" key="5">
    <source>
        <dbReference type="Proteomes" id="UP000006690"/>
    </source>
</evidence>
<dbReference type="Proteomes" id="UP000006690">
    <property type="component" value="Chromosome"/>
</dbReference>
<dbReference type="HOGENOM" id="CLU_040088_0_1_6"/>
<keyword evidence="3" id="KW-0862">Zinc</keyword>
<gene>
    <name evidence="4" type="primary">fbaA</name>
    <name evidence="4" type="ordered locus">PAJ_1195</name>
</gene>
<evidence type="ECO:0000313" key="4">
    <source>
        <dbReference type="EMBL" id="BAK11275.1"/>
    </source>
</evidence>
<feature type="active site" description="Proton donor" evidence="1">
    <location>
        <position position="119"/>
    </location>
</feature>
<proteinExistence type="predicted"/>
<dbReference type="PROSITE" id="PS00806">
    <property type="entry name" value="ALDOLASE_CLASS_II_2"/>
    <property type="match status" value="1"/>
</dbReference>
<dbReference type="Gene3D" id="3.20.20.70">
    <property type="entry name" value="Aldolase class I"/>
    <property type="match status" value="1"/>
</dbReference>
<dbReference type="eggNOG" id="COG0191">
    <property type="taxonomic scope" value="Bacteria"/>
</dbReference>
<dbReference type="GO" id="GO:0008270">
    <property type="term" value="F:zinc ion binding"/>
    <property type="evidence" value="ECO:0007669"/>
    <property type="project" value="InterPro"/>
</dbReference>
<dbReference type="InterPro" id="IPR050246">
    <property type="entry name" value="Class_II_FBP_aldolase"/>
</dbReference>
<evidence type="ECO:0000256" key="3">
    <source>
        <dbReference type="PIRSR" id="PIRSR001359-3"/>
    </source>
</evidence>
<comment type="cofactor">
    <cofactor evidence="3">
        <name>Zn(2+)</name>
        <dbReference type="ChEBI" id="CHEBI:29105"/>
    </cofactor>
    <text evidence="3">Binds 2 Zn(2+) ions per subunit. One is catalytic and the other provides a structural contribution.</text>
</comment>
<dbReference type="CDD" id="cd00947">
    <property type="entry name" value="TBP_aldolase_IIB"/>
    <property type="match status" value="1"/>
</dbReference>
<feature type="binding site" evidence="3">
    <location>
        <position position="245"/>
    </location>
    <ligand>
        <name>Zn(2+)</name>
        <dbReference type="ChEBI" id="CHEBI:29105"/>
        <label>1</label>
        <note>catalytic</note>
    </ligand>
</feature>
<feature type="binding site" evidence="3">
    <location>
        <position position="217"/>
    </location>
    <ligand>
        <name>Zn(2+)</name>
        <dbReference type="ChEBI" id="CHEBI:29105"/>
        <label>1</label>
        <note>catalytic</note>
    </ligand>
</feature>
<sequence length="316" mass="34243">MLSRITGCSLPCSLLLLPLSPGLLTENPLNPVRKTCMKLYNFTELLKIAKERQFKAVGSFNLHCLEMLPAFFKAAENTNSPLMIQISTGTAKYLGHELLVDAIKSLSKSKNIPTCLHLDHCSDLDAIQTAIQAGFSSVMYDGSHLPLDENIANTRRVIDMARPVNVSVEAELGAIGGSEDGKCVEMSDIAFTTVEDAKRFVNETGVDMLAISIGTVHGLYTGKAHIQHQRLAEITAATATPLVLHGGTGVSDEDMRLAVGSGIEKVNVGTEMNVQWVAQCKATFEKGKVNDSVRNFLVPANNAVTNVLVEKMQLFR</sequence>
<dbReference type="PATRIC" id="fig|932677.3.peg.1385"/>
<dbReference type="NCBIfam" id="TIGR00167">
    <property type="entry name" value="cbbA"/>
    <property type="match status" value="1"/>
</dbReference>
<dbReference type="InterPro" id="IPR000771">
    <property type="entry name" value="FBA_II"/>
</dbReference>
<feature type="binding site" evidence="2">
    <location>
        <position position="218"/>
    </location>
    <ligand>
        <name>dihydroxyacetone phosphate</name>
        <dbReference type="ChEBI" id="CHEBI:57642"/>
    </ligand>
</feature>
<feature type="binding site" evidence="3">
    <location>
        <position position="120"/>
    </location>
    <ligand>
        <name>Zn(2+)</name>
        <dbReference type="ChEBI" id="CHEBI:29105"/>
        <label>1</label>
        <note>catalytic</note>
    </ligand>
</feature>
<dbReference type="GO" id="GO:0005829">
    <property type="term" value="C:cytosol"/>
    <property type="evidence" value="ECO:0007669"/>
    <property type="project" value="TreeGrafter"/>
</dbReference>
<dbReference type="AlphaFoldDB" id="A0A0H3L065"/>
<feature type="binding site" evidence="3">
    <location>
        <position position="141"/>
    </location>
    <ligand>
        <name>Zn(2+)</name>
        <dbReference type="ChEBI" id="CHEBI:29105"/>
        <label>2</label>
    </ligand>
</feature>
<organism evidence="4 5">
    <name type="scientific">Pantoea ananatis (strain AJ13355)</name>
    <dbReference type="NCBI Taxonomy" id="932677"/>
    <lineage>
        <taxon>Bacteria</taxon>
        <taxon>Pseudomonadati</taxon>
        <taxon>Pseudomonadota</taxon>
        <taxon>Gammaproteobacteria</taxon>
        <taxon>Enterobacterales</taxon>
        <taxon>Erwiniaceae</taxon>
        <taxon>Pantoea</taxon>
    </lineage>
</organism>
<accession>A0A0H3L065</accession>
<dbReference type="InterPro" id="IPR013785">
    <property type="entry name" value="Aldolase_TIM"/>
</dbReference>
<evidence type="ECO:0000256" key="2">
    <source>
        <dbReference type="PIRSR" id="PIRSR001359-2"/>
    </source>
</evidence>
<dbReference type="PANTHER" id="PTHR30304">
    <property type="entry name" value="D-TAGATOSE-1,6-BISPHOSPHATE ALDOLASE"/>
    <property type="match status" value="1"/>
</dbReference>
<feature type="binding site" evidence="3">
    <location>
        <position position="171"/>
    </location>
    <ligand>
        <name>Zn(2+)</name>
        <dbReference type="ChEBI" id="CHEBI:29105"/>
        <label>2</label>
    </ligand>
</feature>